<dbReference type="GeneTree" id="ENSGT00940000159346"/>
<keyword evidence="11" id="KW-1133">Transmembrane helix</keyword>
<keyword evidence="15" id="KW-1185">Reference proteome</keyword>
<dbReference type="GO" id="GO:0008270">
    <property type="term" value="F:zinc ion binding"/>
    <property type="evidence" value="ECO:0007669"/>
    <property type="project" value="UniProtKB-KW"/>
</dbReference>
<keyword evidence="4" id="KW-0479">Metal-binding</keyword>
<feature type="compositionally biased region" description="Low complexity" evidence="10">
    <location>
        <begin position="178"/>
        <end position="189"/>
    </location>
</feature>
<evidence type="ECO:0000256" key="8">
    <source>
        <dbReference type="ARBA" id="ARBA00023329"/>
    </source>
</evidence>
<reference evidence="15" key="1">
    <citation type="journal article" date="2018" name="PLoS ONE">
        <title>Chinook salmon (Oncorhynchus tshawytscha) genome and transcriptome.</title>
        <authorList>
            <person name="Christensen K.A."/>
            <person name="Leong J.S."/>
            <person name="Sakhrani D."/>
            <person name="Biagi C.A."/>
            <person name="Minkley D.R."/>
            <person name="Withler R.E."/>
            <person name="Rondeau E.B."/>
            <person name="Koop B.F."/>
            <person name="Devlin R.H."/>
        </authorList>
    </citation>
    <scope>NUCLEOTIDE SEQUENCE [LARGE SCALE GENOMIC DNA]</scope>
</reference>
<evidence type="ECO:0000256" key="1">
    <source>
        <dbReference type="ARBA" id="ARBA00004155"/>
    </source>
</evidence>
<evidence type="ECO:0000256" key="11">
    <source>
        <dbReference type="SAM" id="Phobius"/>
    </source>
</evidence>
<evidence type="ECO:0000256" key="9">
    <source>
        <dbReference type="PROSITE-ProRule" id="PRU00175"/>
    </source>
</evidence>
<name>A0AAZ3RE92_ONCTS</name>
<keyword evidence="11" id="KW-0812">Transmembrane</keyword>
<dbReference type="AlphaFoldDB" id="A0AAZ3RE92"/>
<sequence>MPVQQISVVPAREMANNGRSAPRSKDKTESTKGPGRSGSRSSNVLKASSSTTGLAPGSVSRTTPSSQDICRPVPLGRVEEGCDTAVMKLSGAALGSSQTTLGSSQQGQTRKKKKPNRKRDSCSAPDAPATAQDDPVQHSDDRSDRSSDRIGERGERRRERRGERRRERRGEHPRHRSAAPPESDSSSDGEAGREARSWSREKAKRGRRRSGSSRERGGGEGMELQSVGSDEGKENQEKEVPLENGSGVKNRRSGGGGGREESRRSSQRREEVGSKFRSPGGSSSLAEDGEREGQITKNYQETGSVGGDMSAPSPRRYGGCNAPEGCSDDEPEVCRICHCEGDEECVLITPCRCTGSMRFVHQDCLNQWIKSSDTHCCELCQYNFIMETHLKPLRKWEKLQMSTNERRKILCSLMFHLVAIGCVLCSVYVLVNRTLHEINLGRNTDDMWRISVMKYYTAEGVLEWPFWMKLVIVAIGMSGGLVFMYVQCKVYWLLWRRLKAFNRIITVQNCPEKPPPTNAALANGNHPEAVEVPIGPAPEVIQMDSDLSEENPV</sequence>
<evidence type="ECO:0000256" key="2">
    <source>
        <dbReference type="ARBA" id="ARBA00004439"/>
    </source>
</evidence>
<feature type="transmembrane region" description="Helical" evidence="11">
    <location>
        <begin position="409"/>
        <end position="431"/>
    </location>
</feature>
<dbReference type="Ensembl" id="ENSOTST00005115184.1">
    <property type="protein sequence ID" value="ENSOTSP00005139912.1"/>
    <property type="gene ID" value="ENSOTSG00005064745.1"/>
</dbReference>
<reference evidence="14" key="3">
    <citation type="submission" date="2025-09" db="UniProtKB">
        <authorList>
            <consortium name="Ensembl"/>
        </authorList>
    </citation>
    <scope>IDENTIFICATION</scope>
</reference>
<dbReference type="GO" id="GO:0005765">
    <property type="term" value="C:lysosomal membrane"/>
    <property type="evidence" value="ECO:0007669"/>
    <property type="project" value="UniProtKB-SubCell"/>
</dbReference>
<accession>A0AAZ3RE92</accession>
<gene>
    <name evidence="14" type="primary">MARCHF1</name>
</gene>
<keyword evidence="8" id="KW-0968">Cytoplasmic vesicle</keyword>
<dbReference type="GO" id="GO:0002376">
    <property type="term" value="P:immune system process"/>
    <property type="evidence" value="ECO:0007669"/>
    <property type="project" value="UniProtKB-KW"/>
</dbReference>
<feature type="domain" description="RING-type" evidence="12">
    <location>
        <begin position="334"/>
        <end position="381"/>
    </location>
</feature>
<evidence type="ECO:0000256" key="3">
    <source>
        <dbReference type="ARBA" id="ARBA00004520"/>
    </source>
</evidence>
<keyword evidence="11" id="KW-0472">Membrane</keyword>
<reference evidence="14" key="2">
    <citation type="submission" date="2025-08" db="UniProtKB">
        <authorList>
            <consortium name="Ensembl"/>
        </authorList>
    </citation>
    <scope>IDENTIFICATION</scope>
</reference>
<dbReference type="PANTHER" id="PTHR45981">
    <property type="entry name" value="LD02310P"/>
    <property type="match status" value="1"/>
</dbReference>
<feature type="compositionally biased region" description="Polar residues" evidence="10">
    <location>
        <begin position="38"/>
        <end position="68"/>
    </location>
</feature>
<evidence type="ECO:0000313" key="15">
    <source>
        <dbReference type="Proteomes" id="UP000694402"/>
    </source>
</evidence>
<protein>
    <submittedName>
        <fullName evidence="14">Uncharacterized protein</fullName>
    </submittedName>
</protein>
<keyword evidence="5 9" id="KW-0863">Zinc-finger</keyword>
<keyword evidence="6" id="KW-0862">Zinc</keyword>
<organism evidence="14 15">
    <name type="scientific">Oncorhynchus tshawytscha</name>
    <name type="common">Chinook salmon</name>
    <name type="synonym">Salmo tshawytscha</name>
    <dbReference type="NCBI Taxonomy" id="74940"/>
    <lineage>
        <taxon>Eukaryota</taxon>
        <taxon>Metazoa</taxon>
        <taxon>Chordata</taxon>
        <taxon>Craniata</taxon>
        <taxon>Vertebrata</taxon>
        <taxon>Euteleostomi</taxon>
        <taxon>Actinopterygii</taxon>
        <taxon>Neopterygii</taxon>
        <taxon>Teleostei</taxon>
        <taxon>Protacanthopterygii</taxon>
        <taxon>Salmoniformes</taxon>
        <taxon>Salmonidae</taxon>
        <taxon>Salmoninae</taxon>
        <taxon>Oncorhynchus</taxon>
    </lineage>
</organism>
<dbReference type="PROSITE" id="PS50089">
    <property type="entry name" value="ZF_RING_2"/>
    <property type="match status" value="1"/>
</dbReference>
<evidence type="ECO:0000259" key="12">
    <source>
        <dbReference type="PROSITE" id="PS50089"/>
    </source>
</evidence>
<keyword evidence="7" id="KW-0391">Immunity</keyword>
<evidence type="ECO:0000313" key="14">
    <source>
        <dbReference type="Ensembl" id="ENSOTSP00005139912.1"/>
    </source>
</evidence>
<dbReference type="GO" id="GO:0031901">
    <property type="term" value="C:early endosome membrane"/>
    <property type="evidence" value="ECO:0007669"/>
    <property type="project" value="UniProtKB-SubCell"/>
</dbReference>
<dbReference type="InterPro" id="IPR011016">
    <property type="entry name" value="Znf_RING-CH"/>
</dbReference>
<feature type="compositionally biased region" description="Basic and acidic residues" evidence="10">
    <location>
        <begin position="258"/>
        <end position="274"/>
    </location>
</feature>
<evidence type="ECO:0000256" key="4">
    <source>
        <dbReference type="ARBA" id="ARBA00022723"/>
    </source>
</evidence>
<feature type="region of interest" description="Disordered" evidence="10">
    <location>
        <begin position="92"/>
        <end position="311"/>
    </location>
</feature>
<feature type="compositionally biased region" description="Basic and acidic residues" evidence="10">
    <location>
        <begin position="230"/>
        <end position="241"/>
    </location>
</feature>
<feature type="region of interest" description="Disordered" evidence="10">
    <location>
        <begin position="1"/>
        <end position="73"/>
    </location>
</feature>
<feature type="compositionally biased region" description="Low complexity" evidence="10">
    <location>
        <begin position="124"/>
        <end position="134"/>
    </location>
</feature>
<dbReference type="PROSITE" id="PS51292">
    <property type="entry name" value="ZF_RING_CH"/>
    <property type="match status" value="1"/>
</dbReference>
<feature type="compositionally biased region" description="Low complexity" evidence="10">
    <location>
        <begin position="94"/>
        <end position="108"/>
    </location>
</feature>
<feature type="compositionally biased region" description="Basic and acidic residues" evidence="10">
    <location>
        <begin position="190"/>
        <end position="201"/>
    </location>
</feature>
<evidence type="ECO:0000256" key="10">
    <source>
        <dbReference type="SAM" id="MobiDB-lite"/>
    </source>
</evidence>
<comment type="subcellular location">
    <subcellularLocation>
        <location evidence="2">Cytoplasmic vesicle membrane</location>
        <topology evidence="2">Multi-pass membrane protein</topology>
    </subcellularLocation>
    <subcellularLocation>
        <location evidence="3">Early endosome membrane</location>
        <topology evidence="3">Multi-pass membrane protein</topology>
    </subcellularLocation>
    <subcellularLocation>
        <location evidence="1">Lysosome membrane</location>
        <topology evidence="1">Multi-pass membrane protein</topology>
    </subcellularLocation>
</comment>
<feature type="domain" description="RING-CH-type" evidence="13">
    <location>
        <begin position="326"/>
        <end position="387"/>
    </location>
</feature>
<proteinExistence type="predicted"/>
<dbReference type="SMART" id="SM00744">
    <property type="entry name" value="RINGv"/>
    <property type="match status" value="1"/>
</dbReference>
<feature type="compositionally biased region" description="Basic residues" evidence="10">
    <location>
        <begin position="202"/>
        <end position="211"/>
    </location>
</feature>
<feature type="transmembrane region" description="Helical" evidence="11">
    <location>
        <begin position="466"/>
        <end position="486"/>
    </location>
</feature>
<feature type="compositionally biased region" description="Basic and acidic residues" evidence="10">
    <location>
        <begin position="135"/>
        <end position="170"/>
    </location>
</feature>
<evidence type="ECO:0000256" key="6">
    <source>
        <dbReference type="ARBA" id="ARBA00022833"/>
    </source>
</evidence>
<dbReference type="Proteomes" id="UP000694402">
    <property type="component" value="Unassembled WGS sequence"/>
</dbReference>
<evidence type="ECO:0000256" key="7">
    <source>
        <dbReference type="ARBA" id="ARBA00022859"/>
    </source>
</evidence>
<evidence type="ECO:0000259" key="13">
    <source>
        <dbReference type="PROSITE" id="PS51292"/>
    </source>
</evidence>
<dbReference type="Pfam" id="PF12906">
    <property type="entry name" value="RINGv"/>
    <property type="match status" value="1"/>
</dbReference>
<evidence type="ECO:0000256" key="5">
    <source>
        <dbReference type="ARBA" id="ARBA00022771"/>
    </source>
</evidence>
<dbReference type="InterPro" id="IPR001841">
    <property type="entry name" value="Znf_RING"/>
</dbReference>